<protein>
    <submittedName>
        <fullName evidence="1">Leucine rich repeat containing protein</fullName>
    </submittedName>
</protein>
<dbReference type="Proteomes" id="UP000194236">
    <property type="component" value="Unassembled WGS sequence"/>
</dbReference>
<keyword evidence="2" id="KW-1185">Reference proteome</keyword>
<reference evidence="1 2" key="1">
    <citation type="submission" date="2017-03" db="EMBL/GenBank/DDBJ databases">
        <title>Genome Survey of Euroglyphus maynei.</title>
        <authorList>
            <person name="Arlian L.G."/>
            <person name="Morgan M.S."/>
            <person name="Rider S.D."/>
        </authorList>
    </citation>
    <scope>NUCLEOTIDE SEQUENCE [LARGE SCALE GENOMIC DNA]</scope>
    <source>
        <strain evidence="1">Arlian Lab</strain>
        <tissue evidence="1">Whole body</tissue>
    </source>
</reference>
<evidence type="ECO:0000313" key="2">
    <source>
        <dbReference type="Proteomes" id="UP000194236"/>
    </source>
</evidence>
<dbReference type="Gene3D" id="3.80.10.10">
    <property type="entry name" value="Ribonuclease Inhibitor"/>
    <property type="match status" value="1"/>
</dbReference>
<evidence type="ECO:0000313" key="1">
    <source>
        <dbReference type="EMBL" id="OTF70473.1"/>
    </source>
</evidence>
<comment type="caution">
    <text evidence="1">The sequence shown here is derived from an EMBL/GenBank/DDBJ whole genome shotgun (WGS) entry which is preliminary data.</text>
</comment>
<organism evidence="1 2">
    <name type="scientific">Euroglyphus maynei</name>
    <name type="common">Mayne's house dust mite</name>
    <dbReference type="NCBI Taxonomy" id="6958"/>
    <lineage>
        <taxon>Eukaryota</taxon>
        <taxon>Metazoa</taxon>
        <taxon>Ecdysozoa</taxon>
        <taxon>Arthropoda</taxon>
        <taxon>Chelicerata</taxon>
        <taxon>Arachnida</taxon>
        <taxon>Acari</taxon>
        <taxon>Acariformes</taxon>
        <taxon>Sarcoptiformes</taxon>
        <taxon>Astigmata</taxon>
        <taxon>Psoroptidia</taxon>
        <taxon>Analgoidea</taxon>
        <taxon>Pyroglyphidae</taxon>
        <taxon>Pyroglyphinae</taxon>
        <taxon>Euroglyphus</taxon>
    </lineage>
</organism>
<name>A0A1Y3AS46_EURMA</name>
<dbReference type="InterPro" id="IPR032675">
    <property type="entry name" value="LRR_dom_sf"/>
</dbReference>
<dbReference type="AlphaFoldDB" id="A0A1Y3AS46"/>
<feature type="non-terminal residue" evidence="1">
    <location>
        <position position="1"/>
    </location>
</feature>
<dbReference type="SUPFAM" id="SSF52058">
    <property type="entry name" value="L domain-like"/>
    <property type="match status" value="1"/>
</dbReference>
<dbReference type="EMBL" id="MUJZ01065564">
    <property type="protein sequence ID" value="OTF70473.1"/>
    <property type="molecule type" value="Genomic_DNA"/>
</dbReference>
<gene>
    <name evidence="1" type="ORF">BLA29_011018</name>
</gene>
<accession>A0A1Y3AS46</accession>
<proteinExistence type="predicted"/>
<sequence>INNKCPLALCGDDFFISLVRQCPRIKIVYPSNKSFRGLIDVSLFESCQALELIRIPFYQLHGTETLRQNLRSLIWVRGNYESISESTYSLWQSYRQHGSMDSKSYNFKPLRIDELFWDKFGSWPSLTHLCISHSNIIVMNASTMPNSIVTLDLRCNLI</sequence>